<sequence>MSHVTININNRNVLLVTEPRVVRIVNNDELMDLLQSYGSLMEAGKAIADRVLEEHCLRERRALHISRDSLAAEIVGHAMAIPLLEQLKKKVPFVPERLIDTLCDKAEHHVDVIDCGEGEVDSNRWVWDILGFVF</sequence>
<dbReference type="EMBL" id="JAMDLW010000027">
    <property type="protein sequence ID" value="MCY9521800.1"/>
    <property type="molecule type" value="Genomic_DNA"/>
</dbReference>
<organism evidence="1 2">
    <name type="scientific">Paenibacillus apiarius</name>
    <dbReference type="NCBI Taxonomy" id="46240"/>
    <lineage>
        <taxon>Bacteria</taxon>
        <taxon>Bacillati</taxon>
        <taxon>Bacillota</taxon>
        <taxon>Bacilli</taxon>
        <taxon>Bacillales</taxon>
        <taxon>Paenibacillaceae</taxon>
        <taxon>Paenibacillus</taxon>
    </lineage>
</organism>
<gene>
    <name evidence="1" type="ORF">M5X09_19375</name>
</gene>
<accession>A0ABT4DWS6</accession>
<keyword evidence="2" id="KW-1185">Reference proteome</keyword>
<protein>
    <submittedName>
        <fullName evidence="1">Uncharacterized protein</fullName>
    </submittedName>
</protein>
<name>A0ABT4DWS6_9BACL</name>
<evidence type="ECO:0000313" key="1">
    <source>
        <dbReference type="EMBL" id="MCY9521800.1"/>
    </source>
</evidence>
<comment type="caution">
    <text evidence="1">The sequence shown here is derived from an EMBL/GenBank/DDBJ whole genome shotgun (WGS) entry which is preliminary data.</text>
</comment>
<evidence type="ECO:0000313" key="2">
    <source>
        <dbReference type="Proteomes" id="UP001207626"/>
    </source>
</evidence>
<dbReference type="RefSeq" id="WP_087435186.1">
    <property type="nucleotide sequence ID" value="NZ_JAMDLV010000032.1"/>
</dbReference>
<reference evidence="1 2" key="1">
    <citation type="submission" date="2022-05" db="EMBL/GenBank/DDBJ databases">
        <title>Genome Sequencing of Bee-Associated Microbes.</title>
        <authorList>
            <person name="Dunlap C."/>
        </authorList>
    </citation>
    <scope>NUCLEOTIDE SEQUENCE [LARGE SCALE GENOMIC DNA]</scope>
    <source>
        <strain evidence="1 2">NRRL NRS-1438</strain>
    </source>
</reference>
<proteinExistence type="predicted"/>
<dbReference type="Proteomes" id="UP001207626">
    <property type="component" value="Unassembled WGS sequence"/>
</dbReference>